<dbReference type="Proteomes" id="UP000254047">
    <property type="component" value="Unassembled WGS sequence"/>
</dbReference>
<gene>
    <name evidence="2" type="ORF">NCTC13830_01013</name>
</gene>
<dbReference type="AlphaFoldDB" id="A0A380G0D9"/>
<accession>A0A380G0D9</accession>
<proteinExistence type="predicted"/>
<evidence type="ECO:0000313" key="3">
    <source>
        <dbReference type="Proteomes" id="UP000254047"/>
    </source>
</evidence>
<protein>
    <submittedName>
        <fullName evidence="2">Phage protein</fullName>
    </submittedName>
</protein>
<dbReference type="EMBL" id="UHDO01000001">
    <property type="protein sequence ID" value="SUM43481.1"/>
    <property type="molecule type" value="Genomic_DNA"/>
</dbReference>
<organism evidence="2 3">
    <name type="scientific">Staphylococcus petrasii</name>
    <dbReference type="NCBI Taxonomy" id="1276936"/>
    <lineage>
        <taxon>Bacteria</taxon>
        <taxon>Bacillati</taxon>
        <taxon>Bacillota</taxon>
        <taxon>Bacilli</taxon>
        <taxon>Bacillales</taxon>
        <taxon>Staphylococcaceae</taxon>
        <taxon>Staphylococcus</taxon>
    </lineage>
</organism>
<keyword evidence="1" id="KW-0175">Coiled coil</keyword>
<evidence type="ECO:0000313" key="2">
    <source>
        <dbReference type="EMBL" id="SUM43481.1"/>
    </source>
</evidence>
<sequence>MLMARLVKCPHCKEEDNKDGMIKKGRRYWHEECLEEHLIEIEENKTEEDIIKERDKQERKELIDFILELFDIEKPTGLILKQIKNLHEEYGYRYKAIALTLDYFFNIQNHSTENARGIGIVPYVYDEASDFYKNLKRIEKQHKEIEETETKVVTIKKTKENKRRKHKTINMLEI</sequence>
<feature type="coiled-coil region" evidence="1">
    <location>
        <begin position="128"/>
        <end position="165"/>
    </location>
</feature>
<reference evidence="2 3" key="1">
    <citation type="submission" date="2018-06" db="EMBL/GenBank/DDBJ databases">
        <authorList>
            <consortium name="Pathogen Informatics"/>
            <person name="Doyle S."/>
        </authorList>
    </citation>
    <scope>NUCLEOTIDE SEQUENCE [LARGE SCALE GENOMIC DNA]</scope>
    <source>
        <strain evidence="2 3">NCTC13830</strain>
    </source>
</reference>
<evidence type="ECO:0000256" key="1">
    <source>
        <dbReference type="SAM" id="Coils"/>
    </source>
</evidence>
<name>A0A380G0D9_9STAP</name>